<feature type="domain" description="OmpR/PhoB-type" evidence="8">
    <location>
        <begin position="70"/>
        <end position="137"/>
    </location>
</feature>
<evidence type="ECO:0000256" key="3">
    <source>
        <dbReference type="ARBA" id="ARBA00023015"/>
    </source>
</evidence>
<proteinExistence type="inferred from homology"/>
<dbReference type="PRINTS" id="PR00364">
    <property type="entry name" value="DISEASERSIST"/>
</dbReference>
<dbReference type="SMART" id="SM00862">
    <property type="entry name" value="Trans_reg_C"/>
    <property type="match status" value="1"/>
</dbReference>
<feature type="compositionally biased region" description="Basic residues" evidence="7">
    <location>
        <begin position="7"/>
        <end position="23"/>
    </location>
</feature>
<dbReference type="SMART" id="SM00028">
    <property type="entry name" value="TPR"/>
    <property type="match status" value="5"/>
</dbReference>
<dbReference type="PANTHER" id="PTHR35807:SF1">
    <property type="entry name" value="TRANSCRIPTIONAL REGULATOR REDD"/>
    <property type="match status" value="1"/>
</dbReference>
<evidence type="ECO:0000256" key="7">
    <source>
        <dbReference type="SAM" id="MobiDB-lite"/>
    </source>
</evidence>
<evidence type="ECO:0000256" key="5">
    <source>
        <dbReference type="ARBA" id="ARBA00023163"/>
    </source>
</evidence>
<dbReference type="SMART" id="SM01043">
    <property type="entry name" value="BTAD"/>
    <property type="match status" value="1"/>
</dbReference>
<evidence type="ECO:0000256" key="2">
    <source>
        <dbReference type="ARBA" id="ARBA00022737"/>
    </source>
</evidence>
<keyword evidence="4" id="KW-0238">DNA-binding</keyword>
<evidence type="ECO:0000313" key="10">
    <source>
        <dbReference type="EMBL" id="NKE56393.1"/>
    </source>
</evidence>
<feature type="repeat" description="TPR" evidence="6">
    <location>
        <begin position="799"/>
        <end position="832"/>
    </location>
</feature>
<dbReference type="PANTHER" id="PTHR35807">
    <property type="entry name" value="TRANSCRIPTIONAL REGULATOR REDD-RELATED"/>
    <property type="match status" value="1"/>
</dbReference>
<dbReference type="InterPro" id="IPR002182">
    <property type="entry name" value="NB-ARC"/>
</dbReference>
<dbReference type="SUPFAM" id="SSF52540">
    <property type="entry name" value="P-loop containing nucleoside triphosphate hydrolases"/>
    <property type="match status" value="1"/>
</dbReference>
<dbReference type="PROSITE" id="PS50005">
    <property type="entry name" value="TPR"/>
    <property type="match status" value="1"/>
</dbReference>
<keyword evidence="5" id="KW-0804">Transcription</keyword>
<dbReference type="InterPro" id="IPR001867">
    <property type="entry name" value="OmpR/PhoB-type_DNA-bd"/>
</dbReference>
<gene>
    <name evidence="10" type="ORF">FXN61_05930</name>
</gene>
<feature type="domain" description="Bacterial transcriptional activator" evidence="9">
    <location>
        <begin position="144"/>
        <end position="271"/>
    </location>
</feature>
<dbReference type="InterPro" id="IPR019734">
    <property type="entry name" value="TPR_rpt"/>
</dbReference>
<keyword evidence="6" id="KW-0802">TPR repeat</keyword>
<evidence type="ECO:0000256" key="6">
    <source>
        <dbReference type="PROSITE-ProRule" id="PRU00339"/>
    </source>
</evidence>
<comment type="caution">
    <text evidence="10">The sequence shown here is derived from an EMBL/GenBank/DDBJ whole genome shotgun (WGS) entry which is preliminary data.</text>
</comment>
<dbReference type="InterPro" id="IPR036388">
    <property type="entry name" value="WH-like_DNA-bd_sf"/>
</dbReference>
<keyword evidence="3" id="KW-0805">Transcription regulation</keyword>
<dbReference type="SUPFAM" id="SSF48452">
    <property type="entry name" value="TPR-like"/>
    <property type="match status" value="2"/>
</dbReference>
<dbReference type="Gene3D" id="1.25.40.10">
    <property type="entry name" value="Tetratricopeptide repeat domain"/>
    <property type="match status" value="3"/>
</dbReference>
<accession>A0ABX1FBU9</accession>
<dbReference type="InterPro" id="IPR005158">
    <property type="entry name" value="BTAD"/>
</dbReference>
<dbReference type="Pfam" id="PF13424">
    <property type="entry name" value="TPR_12"/>
    <property type="match status" value="2"/>
</dbReference>
<evidence type="ECO:0000259" key="9">
    <source>
        <dbReference type="SMART" id="SM01043"/>
    </source>
</evidence>
<evidence type="ECO:0000256" key="4">
    <source>
        <dbReference type="ARBA" id="ARBA00023125"/>
    </source>
</evidence>
<keyword evidence="11" id="KW-1185">Reference proteome</keyword>
<protein>
    <submittedName>
        <fullName evidence="10">Tetratricopeptide repeat protein</fullName>
    </submittedName>
</protein>
<dbReference type="Gene3D" id="1.10.10.10">
    <property type="entry name" value="Winged helix-like DNA-binding domain superfamily/Winged helix DNA-binding domain"/>
    <property type="match status" value="2"/>
</dbReference>
<organism evidence="10 11">
    <name type="scientific">Lentzea indica</name>
    <dbReference type="NCBI Taxonomy" id="2604800"/>
    <lineage>
        <taxon>Bacteria</taxon>
        <taxon>Bacillati</taxon>
        <taxon>Actinomycetota</taxon>
        <taxon>Actinomycetes</taxon>
        <taxon>Pseudonocardiales</taxon>
        <taxon>Pseudonocardiaceae</taxon>
        <taxon>Lentzea</taxon>
    </lineage>
</organism>
<dbReference type="Gene3D" id="1.10.8.430">
    <property type="entry name" value="Helical domain of apoptotic protease-activating factors"/>
    <property type="match status" value="1"/>
</dbReference>
<dbReference type="InterPro" id="IPR011990">
    <property type="entry name" value="TPR-like_helical_dom_sf"/>
</dbReference>
<reference evidence="10 11" key="1">
    <citation type="submission" date="2019-08" db="EMBL/GenBank/DDBJ databases">
        <title>Lentzea from Indian Himalayas.</title>
        <authorList>
            <person name="Mandal S."/>
            <person name="Mallick Gupta A."/>
            <person name="Maiti P.K."/>
            <person name="Sarkar J."/>
            <person name="Mandal S."/>
        </authorList>
    </citation>
    <scope>NUCLEOTIDE SEQUENCE [LARGE SCALE GENOMIC DNA]</scope>
    <source>
        <strain evidence="10 11">PSKA42</strain>
    </source>
</reference>
<dbReference type="Pfam" id="PF03704">
    <property type="entry name" value="BTAD"/>
    <property type="match status" value="1"/>
</dbReference>
<sequence length="1030" mass="113334">MAGAARGVRRAGHLRADRHHRDRPPRGGGHLRGCVAAHAQALGVRRDGALGSVAVRSFGLLGPLDVVLDGHHVHIPPGKRRVVLAALLLRPGQVVGVDELIELVGGSRNALQTTVGRLREDLGRAELVQTRPGGYLLDVRPDEVDVHRFGRLEPREALTLWRGRPFADIGSDALERDHVPALTEKYLATLEARIENDLKQGRHERLVPELRSLTQQNPTRERMWAQLIVALHRCDRQTEALRAYDDIRTRLADELGLDPGKDLQKAHQQVLTADNRPRARNDLPGDIPDFAGRADDLEEILAAVPSGCVAITAIDGMAGIGKTTLAVRAAHRLARKFPDAQLFVDLHSYTEGVEPRTPSDALLALLTALGVPAQDIPDGLDARAARWRAEMAHRKALVVLDNAGSAAQVRPLLPGTGLVLVTSRRRLVDLDAAHTISLDVLSEEDSLNLLASIAGQRKLDQDLDSAREIVRLCGYLPLAVRIVGARWRTRPAWSAQDVTRRLTEQRLTELTAGERSVAGAFALSYQQLTPEQQRLFRRLGLHTGEDWDAYLAAAVVGTTRVEAERLLGELLDAHLVQQKENGRYRFHDLLADHAKAAVAPAERNEAIVRILDHYLHGAEASALRIVPGRPEIVSAVTSELVDPPVFATPVEALAWQEAERSNLRAAVYLAAYEGHFRHAWQLPHHFAHFLLLRGLGRERVEVQSVALAATHQLGDLKARAEALRGLGSAYMDDGDPRAEEYLREALGLMRQIGDVRGEASTMGLLGMVARERREFDKSMEYFQRGVVLMRQVGAPTGEASALHNIGINHAELGQPEEALAHMQQAVTLQTEHGDVRSTALTLHNIAHVHFDSFNDDECLSCAERSLAAYRESGDRRGEALALADFAYWRYEMGHFAAAGEVAREVTRLCRAYMNLPDDHAVLAAMEEVRDHIGQVALLVSLSLDAQVEGRLIEALGHLRRCLAIVQHRRWWSEDRVLGQLCAVHLALGDRETAIRYGEEAVAAAEHSRQPRAIAFAKQNLARASAPAPPA</sequence>
<feature type="region of interest" description="Disordered" evidence="7">
    <location>
        <begin position="1"/>
        <end position="32"/>
    </location>
</feature>
<dbReference type="Proteomes" id="UP001515943">
    <property type="component" value="Unassembled WGS sequence"/>
</dbReference>
<evidence type="ECO:0000259" key="8">
    <source>
        <dbReference type="SMART" id="SM00862"/>
    </source>
</evidence>
<dbReference type="InterPro" id="IPR027417">
    <property type="entry name" value="P-loop_NTPase"/>
</dbReference>
<keyword evidence="2" id="KW-0677">Repeat</keyword>
<dbReference type="Pfam" id="PF00931">
    <property type="entry name" value="NB-ARC"/>
    <property type="match status" value="1"/>
</dbReference>
<dbReference type="InterPro" id="IPR016032">
    <property type="entry name" value="Sig_transdc_resp-reg_C-effctor"/>
</dbReference>
<dbReference type="InterPro" id="IPR042197">
    <property type="entry name" value="Apaf_helical"/>
</dbReference>
<evidence type="ECO:0000313" key="11">
    <source>
        <dbReference type="Proteomes" id="UP001515943"/>
    </source>
</evidence>
<evidence type="ECO:0000256" key="1">
    <source>
        <dbReference type="ARBA" id="ARBA00005820"/>
    </source>
</evidence>
<dbReference type="InterPro" id="IPR051677">
    <property type="entry name" value="AfsR-DnrI-RedD_regulator"/>
</dbReference>
<dbReference type="CDD" id="cd15831">
    <property type="entry name" value="BTAD"/>
    <property type="match status" value="1"/>
</dbReference>
<dbReference type="EMBL" id="VSRL01000013">
    <property type="protein sequence ID" value="NKE56393.1"/>
    <property type="molecule type" value="Genomic_DNA"/>
</dbReference>
<name>A0ABX1FBU9_9PSEU</name>
<dbReference type="SUPFAM" id="SSF46894">
    <property type="entry name" value="C-terminal effector domain of the bipartite response regulators"/>
    <property type="match status" value="1"/>
</dbReference>
<comment type="similarity">
    <text evidence="1">Belongs to the AfsR/DnrI/RedD regulatory family.</text>
</comment>